<feature type="transmembrane region" description="Helical" evidence="2">
    <location>
        <begin position="74"/>
        <end position="91"/>
    </location>
</feature>
<dbReference type="GO" id="GO:0008237">
    <property type="term" value="F:metallopeptidase activity"/>
    <property type="evidence" value="ECO:0007669"/>
    <property type="project" value="UniProtKB-KW"/>
</dbReference>
<keyword evidence="2" id="KW-0472">Membrane</keyword>
<evidence type="ECO:0000313" key="5">
    <source>
        <dbReference type="Proteomes" id="UP000784700"/>
    </source>
</evidence>
<dbReference type="EMBL" id="QUBG01000004">
    <property type="protein sequence ID" value="TPR43773.1"/>
    <property type="molecule type" value="Genomic_DNA"/>
</dbReference>
<evidence type="ECO:0000313" key="4">
    <source>
        <dbReference type="EMBL" id="TPR43773.1"/>
    </source>
</evidence>
<evidence type="ECO:0000256" key="2">
    <source>
        <dbReference type="SAM" id="Phobius"/>
    </source>
</evidence>
<dbReference type="InterPro" id="IPR003675">
    <property type="entry name" value="Rce1/LyrA-like_dom"/>
</dbReference>
<dbReference type="Pfam" id="PF02517">
    <property type="entry name" value="Rce1-like"/>
    <property type="match status" value="1"/>
</dbReference>
<feature type="transmembrane region" description="Helical" evidence="2">
    <location>
        <begin position="40"/>
        <end position="62"/>
    </location>
</feature>
<accession>A0A9Q8IMF4</accession>
<keyword evidence="4" id="KW-0482">Metalloprotease</keyword>
<comment type="caution">
    <text evidence="4">The sequence shown here is derived from an EMBL/GenBank/DDBJ whole genome shotgun (WGS) entry which is preliminary data.</text>
</comment>
<dbReference type="GO" id="GO:0004175">
    <property type="term" value="F:endopeptidase activity"/>
    <property type="evidence" value="ECO:0007669"/>
    <property type="project" value="UniProtKB-ARBA"/>
</dbReference>
<sequence length="254" mass="29275">MIPLILFLEMLFDSVILPLIYSGIYRLIFHESILTNHYMLYLNIYKILSIFVILILNHYLFSQKLYLKPNFSEFGWQIFIFICLLIVVVSLKTKYFWTALDVGIIAALPEESMFRGVIMGWILEKITRFKQTYVNVSIALGISGVVFGCFHYINLLHQSFGFTTLQVMNAVGLGMILGAIYVKSGSLLIPIATHFIWDFVVTLKQGMPETNYMAVNGQDIFMEFIILAIQASIAIWIVCFHFENNLLLQKIEKK</sequence>
<feature type="domain" description="CAAX prenyl protease 2/Lysostaphin resistance protein A-like" evidence="3">
    <location>
        <begin position="95"/>
        <end position="200"/>
    </location>
</feature>
<protein>
    <submittedName>
        <fullName evidence="4">CPBP family intramembrane metalloprotease</fullName>
    </submittedName>
</protein>
<dbReference type="PANTHER" id="PTHR39430">
    <property type="entry name" value="MEMBRANE-ASSOCIATED PROTEASE-RELATED"/>
    <property type="match status" value="1"/>
</dbReference>
<gene>
    <name evidence="4" type="ORF">DY130_04900</name>
</gene>
<proteinExistence type="inferred from homology"/>
<dbReference type="PANTHER" id="PTHR39430:SF1">
    <property type="entry name" value="PROTEASE"/>
    <property type="match status" value="1"/>
</dbReference>
<comment type="similarity">
    <text evidence="1">Belongs to the UPF0177 family.</text>
</comment>
<keyword evidence="4" id="KW-0645">Protease</keyword>
<reference evidence="4" key="1">
    <citation type="submission" date="2018-08" db="EMBL/GenBank/DDBJ databases">
        <title>Comparative genomics of wild bee and flower associated Lactobacillus reveals potential adaptation to the bee host.</title>
        <authorList>
            <person name="Vuong H.Q."/>
            <person name="Mcfrederick Q.S."/>
        </authorList>
    </citation>
    <scope>NUCLEOTIDE SEQUENCE</scope>
    <source>
        <strain evidence="4">HV_63</strain>
    </source>
</reference>
<feature type="transmembrane region" description="Helical" evidence="2">
    <location>
        <begin position="224"/>
        <end position="248"/>
    </location>
</feature>
<keyword evidence="2" id="KW-1133">Transmembrane helix</keyword>
<dbReference type="AlphaFoldDB" id="A0A9Q8IMF4"/>
<dbReference type="Proteomes" id="UP000784700">
    <property type="component" value="Unassembled WGS sequence"/>
</dbReference>
<feature type="transmembrane region" description="Helical" evidence="2">
    <location>
        <begin position="133"/>
        <end position="153"/>
    </location>
</feature>
<feature type="transmembrane region" description="Helical" evidence="2">
    <location>
        <begin position="6"/>
        <end position="28"/>
    </location>
</feature>
<keyword evidence="2" id="KW-0812">Transmembrane</keyword>
<organism evidence="4 5">
    <name type="scientific">Apilactobacillus micheneri</name>
    <dbReference type="NCBI Taxonomy" id="1899430"/>
    <lineage>
        <taxon>Bacteria</taxon>
        <taxon>Bacillati</taxon>
        <taxon>Bacillota</taxon>
        <taxon>Bacilli</taxon>
        <taxon>Lactobacillales</taxon>
        <taxon>Lactobacillaceae</taxon>
        <taxon>Apilactobacillus</taxon>
    </lineage>
</organism>
<evidence type="ECO:0000256" key="1">
    <source>
        <dbReference type="ARBA" id="ARBA00009067"/>
    </source>
</evidence>
<keyword evidence="4" id="KW-0378">Hydrolase</keyword>
<evidence type="ECO:0000259" key="3">
    <source>
        <dbReference type="Pfam" id="PF02517"/>
    </source>
</evidence>
<dbReference type="GO" id="GO:0080120">
    <property type="term" value="P:CAAX-box protein maturation"/>
    <property type="evidence" value="ECO:0007669"/>
    <property type="project" value="UniProtKB-ARBA"/>
</dbReference>
<name>A0A9Q8IMF4_9LACO</name>